<dbReference type="EMBL" id="JAOBYN010000020">
    <property type="protein sequence ID" value="MDH1056844.1"/>
    <property type="molecule type" value="Genomic_DNA"/>
</dbReference>
<proteinExistence type="predicted"/>
<name>A0AA42N3M5_AQUAC</name>
<evidence type="ECO:0000313" key="2">
    <source>
        <dbReference type="Proteomes" id="UP001158730"/>
    </source>
</evidence>
<protein>
    <submittedName>
        <fullName evidence="1">Uncharacterized protein</fullName>
    </submittedName>
</protein>
<dbReference type="RefSeq" id="WP_280055104.1">
    <property type="nucleotide sequence ID" value="NZ_JAOBYN010000020.1"/>
</dbReference>
<evidence type="ECO:0000313" key="1">
    <source>
        <dbReference type="EMBL" id="MDH1056844.1"/>
    </source>
</evidence>
<comment type="caution">
    <text evidence="1">The sequence shown here is derived from an EMBL/GenBank/DDBJ whole genome shotgun (WGS) entry which is preliminary data.</text>
</comment>
<organism evidence="1 2">
    <name type="scientific">Aquipseudomonas alcaligenes</name>
    <name type="common">Pseudomonas alcaligenes</name>
    <dbReference type="NCBI Taxonomy" id="43263"/>
    <lineage>
        <taxon>Bacteria</taxon>
        <taxon>Pseudomonadati</taxon>
        <taxon>Pseudomonadota</taxon>
        <taxon>Gammaproteobacteria</taxon>
        <taxon>Pseudomonadales</taxon>
        <taxon>Pseudomonadaceae</taxon>
        <taxon>Aquipseudomonas</taxon>
    </lineage>
</organism>
<sequence length="281" mass="31863">MDTVVSLDGICYLFETQAGKTRLKVLSETTPTTDTVPVGINLPHAWLITRKDGTPLFAIRPDECERPFRIMTAEQLYAEKIQWFEPLADNYRELIWNNPDAKTAGSQAYGAYKHHSWQSIIEFAIVDRFSLSFHSDLPGDWKSSKSGGNGYLMVMVGGTPYWTDAIGQIPFSVDTFKMYCEELGDENSAIDRTVQTGIEWGDGMVGGKQDKSNEYDNFMILRAALWAAENHQIRKTSREIRQRGGSFKKTIIEVVYTPASSARLEKPISQESLNRHGHWKR</sequence>
<gene>
    <name evidence="1" type="ORF">N5C05_19050</name>
</gene>
<dbReference type="Proteomes" id="UP001158730">
    <property type="component" value="Unassembled WGS sequence"/>
</dbReference>
<accession>A0AA42N3M5</accession>
<reference evidence="1" key="1">
    <citation type="submission" date="2022-09" db="EMBL/GenBank/DDBJ databases">
        <title>Intensive care unit water sources are persistently colonized with multi-drug resistant bacteria and are the site of extensive horizontal gene transfer of antibiotic resistance genes.</title>
        <authorList>
            <person name="Diorio-Toth L."/>
        </authorList>
    </citation>
    <scope>NUCLEOTIDE SEQUENCE</scope>
    <source>
        <strain evidence="1">GD03990</strain>
    </source>
</reference>
<dbReference type="AlphaFoldDB" id="A0AA42N3M5"/>